<gene>
    <name evidence="3" type="primary">LOC106743878</name>
</gene>
<reference evidence="3" key="1">
    <citation type="submission" date="2025-08" db="UniProtKB">
        <authorList>
            <consortium name="RefSeq"/>
        </authorList>
    </citation>
    <scope>IDENTIFICATION</scope>
</reference>
<feature type="signal peptide" evidence="1">
    <location>
        <begin position="1"/>
        <end position="23"/>
    </location>
</feature>
<evidence type="ECO:0000313" key="3">
    <source>
        <dbReference type="RefSeq" id="XP_014473598.1"/>
    </source>
</evidence>
<dbReference type="GeneID" id="106743878"/>
<keyword evidence="1" id="KW-0732">Signal</keyword>
<dbReference type="RefSeq" id="XP_014473598.1">
    <property type="nucleotide sequence ID" value="XM_014618112.1"/>
</dbReference>
<organism evidence="2 3">
    <name type="scientific">Dinoponera quadriceps</name>
    <name type="common">South American ant</name>
    <dbReference type="NCBI Taxonomy" id="609295"/>
    <lineage>
        <taxon>Eukaryota</taxon>
        <taxon>Metazoa</taxon>
        <taxon>Ecdysozoa</taxon>
        <taxon>Arthropoda</taxon>
        <taxon>Hexapoda</taxon>
        <taxon>Insecta</taxon>
        <taxon>Pterygota</taxon>
        <taxon>Neoptera</taxon>
        <taxon>Endopterygota</taxon>
        <taxon>Hymenoptera</taxon>
        <taxon>Apocrita</taxon>
        <taxon>Aculeata</taxon>
        <taxon>Formicoidea</taxon>
        <taxon>Formicidae</taxon>
        <taxon>Ponerinae</taxon>
        <taxon>Ponerini</taxon>
        <taxon>Dinoponera</taxon>
    </lineage>
</organism>
<name>A0A6P3X5M6_DINQU</name>
<evidence type="ECO:0000313" key="2">
    <source>
        <dbReference type="Proteomes" id="UP000515204"/>
    </source>
</evidence>
<sequence>MTRRAPLIQILVCVTLAVAIVAADQEKCNKTKCPGPLKYYDLLDCKPVYDKEDDCCATRYNCDHLDGRATDKCYVNGKEYAVGENLKDEDANPCDMACVCRMDYEGHASFSCAVVDCFGPPPKLGCYKRKSPLRCCDGEEICPENPEDRATCVVDGKTYKDGEYFTVEDEPDTTCICQPGYEGKNVEPFCAKPKRPYCSPDFRDAYSVRQHCAPVYYSNQSPQTDCNLSTRCQNANDTVIHNGDNLKSAETSDEKNVCLFGDMKMHLGDELNQATDYNSVCVKCVCEVPPTVTCQRLPDEECDVTKHPPFNN</sequence>
<dbReference type="Proteomes" id="UP000515204">
    <property type="component" value="Unplaced"/>
</dbReference>
<feature type="chain" id="PRO_5028043180" evidence="1">
    <location>
        <begin position="24"/>
        <end position="312"/>
    </location>
</feature>
<proteinExistence type="predicted"/>
<dbReference type="OrthoDB" id="365605at2759"/>
<dbReference type="AlphaFoldDB" id="A0A6P3X5M6"/>
<keyword evidence="2" id="KW-1185">Reference proteome</keyword>
<protein>
    <submittedName>
        <fullName evidence="3">Kielin/chordin-like protein</fullName>
    </submittedName>
</protein>
<dbReference type="KEGG" id="dqu:106743878"/>
<accession>A0A6P3X5M6</accession>
<evidence type="ECO:0000256" key="1">
    <source>
        <dbReference type="SAM" id="SignalP"/>
    </source>
</evidence>